<accession>A0A371PDG6</accession>
<dbReference type="EMBL" id="QUBR01000001">
    <property type="protein sequence ID" value="REK73971.1"/>
    <property type="molecule type" value="Genomic_DNA"/>
</dbReference>
<dbReference type="InterPro" id="IPR007627">
    <property type="entry name" value="RNA_pol_sigma70_r2"/>
</dbReference>
<dbReference type="SUPFAM" id="SSF54427">
    <property type="entry name" value="NTF2-like"/>
    <property type="match status" value="1"/>
</dbReference>
<dbReference type="InterPro" id="IPR052704">
    <property type="entry name" value="ECF_Sigma-70_Domain"/>
</dbReference>
<keyword evidence="3" id="KW-1185">Reference proteome</keyword>
<dbReference type="Proteomes" id="UP000265581">
    <property type="component" value="Unassembled WGS sequence"/>
</dbReference>
<comment type="caution">
    <text evidence="2">The sequence shown here is derived from an EMBL/GenBank/DDBJ whole genome shotgun (WGS) entry which is preliminary data.</text>
</comment>
<evidence type="ECO:0000259" key="1">
    <source>
        <dbReference type="Pfam" id="PF04542"/>
    </source>
</evidence>
<dbReference type="InterPro" id="IPR013324">
    <property type="entry name" value="RNA_pol_sigma_r3/r4-like"/>
</dbReference>
<dbReference type="PANTHER" id="PTHR30173:SF43">
    <property type="entry name" value="ECF RNA POLYMERASE SIGMA FACTOR SIGI-RELATED"/>
    <property type="match status" value="1"/>
</dbReference>
<dbReference type="Gene3D" id="1.10.10.10">
    <property type="entry name" value="Winged helix-like DNA-binding domain superfamily/Winged helix DNA-binding domain"/>
    <property type="match status" value="1"/>
</dbReference>
<gene>
    <name evidence="2" type="ORF">DX116_02470</name>
</gene>
<dbReference type="Gene3D" id="1.10.1740.10">
    <property type="match status" value="1"/>
</dbReference>
<dbReference type="Gene3D" id="3.10.450.50">
    <property type="match status" value="1"/>
</dbReference>
<evidence type="ECO:0000313" key="2">
    <source>
        <dbReference type="EMBL" id="REK73971.1"/>
    </source>
</evidence>
<proteinExistence type="predicted"/>
<organism evidence="2 3">
    <name type="scientific">Aeromicrobium endophyticum</name>
    <dbReference type="NCBI Taxonomy" id="2292704"/>
    <lineage>
        <taxon>Bacteria</taxon>
        <taxon>Bacillati</taxon>
        <taxon>Actinomycetota</taxon>
        <taxon>Actinomycetes</taxon>
        <taxon>Propionibacteriales</taxon>
        <taxon>Nocardioidaceae</taxon>
        <taxon>Aeromicrobium</taxon>
    </lineage>
</organism>
<dbReference type="SUPFAM" id="SSF88659">
    <property type="entry name" value="Sigma3 and sigma4 domains of RNA polymerase sigma factors"/>
    <property type="match status" value="1"/>
</dbReference>
<evidence type="ECO:0000313" key="3">
    <source>
        <dbReference type="Proteomes" id="UP000265581"/>
    </source>
</evidence>
<dbReference type="OrthoDB" id="3211555at2"/>
<reference evidence="2 3" key="1">
    <citation type="submission" date="2018-08" db="EMBL/GenBank/DDBJ databases">
        <title>Aeromicrobium sp. M2KJ-4, whole genome shotgun sequence.</title>
        <authorList>
            <person name="Tuo L."/>
        </authorList>
    </citation>
    <scope>NUCLEOTIDE SEQUENCE [LARGE SCALE GENOMIC DNA]</scope>
    <source>
        <strain evidence="2 3">M2KJ-4</strain>
    </source>
</reference>
<dbReference type="InterPro" id="IPR032710">
    <property type="entry name" value="NTF2-like_dom_sf"/>
</dbReference>
<name>A0A371PDG6_9ACTN</name>
<dbReference type="NCBIfam" id="NF007214">
    <property type="entry name" value="PRK09636.1"/>
    <property type="match status" value="1"/>
</dbReference>
<dbReference type="GO" id="GO:0006352">
    <property type="term" value="P:DNA-templated transcription initiation"/>
    <property type="evidence" value="ECO:0007669"/>
    <property type="project" value="InterPro"/>
</dbReference>
<dbReference type="GO" id="GO:0016987">
    <property type="term" value="F:sigma factor activity"/>
    <property type="evidence" value="ECO:0007669"/>
    <property type="project" value="TreeGrafter"/>
</dbReference>
<dbReference type="SUPFAM" id="SSF88946">
    <property type="entry name" value="Sigma2 domain of RNA polymerase sigma factors"/>
    <property type="match status" value="1"/>
</dbReference>
<dbReference type="PANTHER" id="PTHR30173">
    <property type="entry name" value="SIGMA 19 FACTOR"/>
    <property type="match status" value="1"/>
</dbReference>
<dbReference type="Pfam" id="PF04542">
    <property type="entry name" value="Sigma70_r2"/>
    <property type="match status" value="1"/>
</dbReference>
<protein>
    <submittedName>
        <fullName evidence="2">RNA polymerase sigma factor SigJ</fullName>
    </submittedName>
</protein>
<dbReference type="InterPro" id="IPR036388">
    <property type="entry name" value="WH-like_DNA-bd_sf"/>
</dbReference>
<dbReference type="AlphaFoldDB" id="A0A371PDG6"/>
<dbReference type="InterPro" id="IPR013325">
    <property type="entry name" value="RNA_pol_sigma_r2"/>
</dbReference>
<sequence length="296" mass="31587">MQDPADVAADAQVRRRLLGVAVRVLGSSADAEDAVQEALLRWYRLSQAERDAVDVPLAWLTTVVSRVCLDVLGSARHRREAYVGEWLPEPLPHDAVAGSALVLDPPEQAVWDESVHTAVQVVLDALTPAARVSYVLHDVFAVPFAEVAEVTGSTPEAARQLAASARRDVAARRRRASPAAEHRRLVDALVLACRTGDVASLAALLADDVVAVSDGGGRVSAARRPVRGADRVLRFLAGILAKRPGLVLEPAEVSGRPGVVLRDSSALVGVASVEVVDGRASELWLVMNPDKLRLWS</sequence>
<feature type="domain" description="RNA polymerase sigma-70 region 2" evidence="1">
    <location>
        <begin position="12"/>
        <end position="76"/>
    </location>
</feature>